<dbReference type="NCBIfam" id="TIGR01987">
    <property type="entry name" value="HI0074"/>
    <property type="match status" value="1"/>
</dbReference>
<evidence type="ECO:0008006" key="3">
    <source>
        <dbReference type="Google" id="ProtNLM"/>
    </source>
</evidence>
<reference evidence="1 2" key="1">
    <citation type="submission" date="2015-10" db="EMBL/GenBank/DDBJ databases">
        <title>Butyribacter intestini gen. nov., sp. nov., a butyric acid-producing bacterium of the family Lachnospiraceae isolated from the human faeces.</title>
        <authorList>
            <person name="Zou Y."/>
            <person name="Xue W."/>
            <person name="Luo G."/>
            <person name="Lv M."/>
        </authorList>
    </citation>
    <scope>NUCLEOTIDE SEQUENCE [LARGE SCALE GENOMIC DNA]</scope>
    <source>
        <strain evidence="1 2">TF01-11</strain>
    </source>
</reference>
<accession>A0AAW3JVF9</accession>
<organism evidence="1 2">
    <name type="scientific">Butyribacter intestini</name>
    <dbReference type="NCBI Taxonomy" id="1703332"/>
    <lineage>
        <taxon>Bacteria</taxon>
        <taxon>Bacillati</taxon>
        <taxon>Bacillota</taxon>
        <taxon>Clostridia</taxon>
        <taxon>Lachnospirales</taxon>
        <taxon>Lachnospiraceae</taxon>
        <taxon>Butyribacter</taxon>
    </lineage>
</organism>
<dbReference type="Gene3D" id="1.20.120.330">
    <property type="entry name" value="Nucleotidyltransferases domain 2"/>
    <property type="match status" value="1"/>
</dbReference>
<dbReference type="Proteomes" id="UP000050833">
    <property type="component" value="Unassembled WGS sequence"/>
</dbReference>
<dbReference type="SUPFAM" id="SSF81593">
    <property type="entry name" value="Nucleotidyltransferase substrate binding subunit/domain"/>
    <property type="match status" value="1"/>
</dbReference>
<sequence>MKKFEQFKSAYESIVRNNKIGDFSEVYVSAITSDFDRLFELAWKTMKEYMYKNLGMQAAKTGSPKEILSLAHNQGIIKDGAVWLEMLQNRNDDAHIYRLSVAVIYKSKIEEVYLGYMKELIDYFKDVIPDEQIQAAKVSEDLLEESKIKGVPLWELAVKEAKKQDVSVDYIVEHWKKP</sequence>
<keyword evidence="2" id="KW-1185">Reference proteome</keyword>
<dbReference type="EMBL" id="LLKB01000001">
    <property type="protein sequence ID" value="KQC86465.1"/>
    <property type="molecule type" value="Genomic_DNA"/>
</dbReference>
<dbReference type="RefSeq" id="WP_055942001.1">
    <property type="nucleotide sequence ID" value="NZ_JAQDCV010000001.1"/>
</dbReference>
<protein>
    <recommendedName>
        <fullName evidence="3">Nucleotidyltransferase substrate binding protein, HI0074 family</fullName>
    </recommendedName>
</protein>
<dbReference type="Pfam" id="PF08780">
    <property type="entry name" value="NTase_sub_bind"/>
    <property type="match status" value="1"/>
</dbReference>
<evidence type="ECO:0000313" key="2">
    <source>
        <dbReference type="Proteomes" id="UP000050833"/>
    </source>
</evidence>
<proteinExistence type="predicted"/>
<name>A0AAW3JVF9_9FIRM</name>
<dbReference type="InterPro" id="IPR010235">
    <property type="entry name" value="HepT"/>
</dbReference>
<evidence type="ECO:0000313" key="1">
    <source>
        <dbReference type="EMBL" id="KQC86465.1"/>
    </source>
</evidence>
<comment type="caution">
    <text evidence="1">The sequence shown here is derived from an EMBL/GenBank/DDBJ whole genome shotgun (WGS) entry which is preliminary data.</text>
</comment>
<dbReference type="AlphaFoldDB" id="A0AAW3JVF9"/>
<gene>
    <name evidence="1" type="ORF">APZ18_04575</name>
</gene>